<gene>
    <name evidence="3" type="ORF">SEVIR_5G101100v2</name>
</gene>
<feature type="compositionally biased region" description="Basic and acidic residues" evidence="1">
    <location>
        <begin position="64"/>
        <end position="80"/>
    </location>
</feature>
<organism evidence="3 4">
    <name type="scientific">Setaria viridis</name>
    <name type="common">Green bristlegrass</name>
    <name type="synonym">Setaria italica subsp. viridis</name>
    <dbReference type="NCBI Taxonomy" id="4556"/>
    <lineage>
        <taxon>Eukaryota</taxon>
        <taxon>Viridiplantae</taxon>
        <taxon>Streptophyta</taxon>
        <taxon>Embryophyta</taxon>
        <taxon>Tracheophyta</taxon>
        <taxon>Spermatophyta</taxon>
        <taxon>Magnoliopsida</taxon>
        <taxon>Liliopsida</taxon>
        <taxon>Poales</taxon>
        <taxon>Poaceae</taxon>
        <taxon>PACMAD clade</taxon>
        <taxon>Panicoideae</taxon>
        <taxon>Panicodae</taxon>
        <taxon>Paniceae</taxon>
        <taxon>Cenchrinae</taxon>
        <taxon>Setaria</taxon>
    </lineage>
</organism>
<feature type="domain" description="DUF4378" evidence="2">
    <location>
        <begin position="576"/>
        <end position="732"/>
    </location>
</feature>
<accession>A0A4V6D688</accession>
<proteinExistence type="predicted"/>
<feature type="compositionally biased region" description="Basic residues" evidence="1">
    <location>
        <begin position="81"/>
        <end position="90"/>
    </location>
</feature>
<dbReference type="OMA" id="CDICAAM"/>
<evidence type="ECO:0000256" key="1">
    <source>
        <dbReference type="SAM" id="MobiDB-lite"/>
    </source>
</evidence>
<feature type="region of interest" description="Disordered" evidence="1">
    <location>
        <begin position="42"/>
        <end position="90"/>
    </location>
</feature>
<keyword evidence="4" id="KW-1185">Reference proteome</keyword>
<name>A0A4V6D688_SETVI</name>
<dbReference type="PANTHER" id="PTHR47071:SF12">
    <property type="entry name" value="OS01G0149900 PROTEIN"/>
    <property type="match status" value="1"/>
</dbReference>
<protein>
    <recommendedName>
        <fullName evidence="2">DUF4378 domain-containing protein</fullName>
    </recommendedName>
</protein>
<dbReference type="InterPro" id="IPR025486">
    <property type="entry name" value="DUF4378"/>
</dbReference>
<evidence type="ECO:0000313" key="4">
    <source>
        <dbReference type="Proteomes" id="UP000298652"/>
    </source>
</evidence>
<dbReference type="Gramene" id="TKW13436">
    <property type="protein sequence ID" value="TKW13436"/>
    <property type="gene ID" value="SEVIR_5G101100v2"/>
</dbReference>
<dbReference type="Proteomes" id="UP000298652">
    <property type="component" value="Chromosome 5"/>
</dbReference>
<dbReference type="PANTHER" id="PTHR47071">
    <property type="entry name" value="PROTEIN TRM32"/>
    <property type="match status" value="1"/>
</dbReference>
<feature type="region of interest" description="Disordered" evidence="1">
    <location>
        <begin position="335"/>
        <end position="358"/>
    </location>
</feature>
<dbReference type="InterPro" id="IPR044257">
    <property type="entry name" value="TRM32-like"/>
</dbReference>
<reference evidence="3" key="1">
    <citation type="submission" date="2019-03" db="EMBL/GenBank/DDBJ databases">
        <title>WGS assembly of Setaria viridis.</title>
        <authorList>
            <person name="Huang P."/>
            <person name="Jenkins J."/>
            <person name="Grimwood J."/>
            <person name="Barry K."/>
            <person name="Healey A."/>
            <person name="Mamidi S."/>
            <person name="Sreedasyam A."/>
            <person name="Shu S."/>
            <person name="Feldman M."/>
            <person name="Wu J."/>
            <person name="Yu Y."/>
            <person name="Chen C."/>
            <person name="Johnson J."/>
            <person name="Rokhsar D."/>
            <person name="Baxter I."/>
            <person name="Schmutz J."/>
            <person name="Brutnell T."/>
            <person name="Kellogg E."/>
        </authorList>
    </citation>
    <scope>NUCLEOTIDE SEQUENCE [LARGE SCALE GENOMIC DNA]</scope>
</reference>
<dbReference type="AlphaFoldDB" id="A0A4V6D688"/>
<evidence type="ECO:0000313" key="3">
    <source>
        <dbReference type="EMBL" id="TKW13436.1"/>
    </source>
</evidence>
<feature type="region of interest" description="Disordered" evidence="1">
    <location>
        <begin position="278"/>
        <end position="302"/>
    </location>
</feature>
<sequence length="740" mass="82039">MAQLLHHQDSAFYGKELHGCRWGILQFFGFRGRLRSMKMLADKKHGQRKSSGGGRRRSCYAPLKNEDSGTMDDEKNTEIRKKQKASKKNSGKASLRSFILKKLYGKEGQKEKMLPVAPKLLRTISIHYLESNEYVIDGESASSGDGSSHSTKLSLQNATDTNLRHSTSSIPDGCVSDLSSSLLLKRDDSRVKRKSHRSISMDGVLHKVPYGKKVCGDIISEGLPRSASATYDRDGLKPYIGTAAKRHVNQGFRRSRSLNESLEDYSRLLDAISSSESKRILTSSKSTRDHSLDAPGVMTSLQRASEVELGSQGLGRLDENPVTAEDALAPHVQEKTDADGDAEVTMDDSSGDVVAGDPEKPAFLEEHMNEEKGDVAVSAQEDSYIVPSPSEVVDTSEEQAATCDNNDQVPSSAEFELCAAHSMSEEVGILEEHVETCHDAQIHSSVQADSCTTLLSEYTNIAEEQTPTSQDNQMHAFQIQKSIKGTSCVPDPSHEFEADISLSCKQESESPISVLDVAFSDDPASPMKYTLLDDTSLKPRILHLNDADVSVDTDIVQESDFGNLNGFEVDPIHEAEFNYVKDIFKKSSFSNEILLDEWYAQNIGALQEEDCQHYEAAAAACDFTDMSTDQLLLFDLTNEALLDIYKKYSVSKSRFSWFSSSGRPKPVGHRGLKELWSRVSCRIDERPWSSIEVDSILSKDLAKSDHWMNFEKDADDMGNKVADFVFDKLLTELVLQLAEF</sequence>
<feature type="compositionally biased region" description="Low complexity" evidence="1">
    <location>
        <begin position="140"/>
        <end position="154"/>
    </location>
</feature>
<feature type="region of interest" description="Disordered" evidence="1">
    <location>
        <begin position="140"/>
        <end position="170"/>
    </location>
</feature>
<dbReference type="Pfam" id="PF14309">
    <property type="entry name" value="DUF4378"/>
    <property type="match status" value="1"/>
</dbReference>
<dbReference type="EMBL" id="CM016556">
    <property type="protein sequence ID" value="TKW13436.1"/>
    <property type="molecule type" value="Genomic_DNA"/>
</dbReference>
<feature type="compositionally biased region" description="Polar residues" evidence="1">
    <location>
        <begin position="155"/>
        <end position="170"/>
    </location>
</feature>
<evidence type="ECO:0000259" key="2">
    <source>
        <dbReference type="Pfam" id="PF14309"/>
    </source>
</evidence>
<feature type="compositionally biased region" description="Acidic residues" evidence="1">
    <location>
        <begin position="339"/>
        <end position="350"/>
    </location>
</feature>